<accession>A0A9X1NBU7</accession>
<dbReference type="PIRSF" id="PIRSF019251">
    <property type="entry name" value="Rv0465c"/>
    <property type="match status" value="1"/>
</dbReference>
<dbReference type="PANTHER" id="PTHR46797">
    <property type="entry name" value="HTH-TYPE TRANSCRIPTIONAL REGULATOR"/>
    <property type="match status" value="1"/>
</dbReference>
<dbReference type="SMART" id="SM00530">
    <property type="entry name" value="HTH_XRE"/>
    <property type="match status" value="1"/>
</dbReference>
<name>A0A9X1NBU7_9ACTN</name>
<dbReference type="InterPro" id="IPR010982">
    <property type="entry name" value="Lambda_DNA-bd_dom_sf"/>
</dbReference>
<dbReference type="InterPro" id="IPR026281">
    <property type="entry name" value="HTH_RamB"/>
</dbReference>
<dbReference type="EMBL" id="JAJOMB010000004">
    <property type="protein sequence ID" value="MCD5311240.1"/>
    <property type="molecule type" value="Genomic_DNA"/>
</dbReference>
<dbReference type="AlphaFoldDB" id="A0A9X1NBU7"/>
<protein>
    <submittedName>
        <fullName evidence="6">Short-chain fatty acyl-CoA regulator family protein</fullName>
    </submittedName>
</protein>
<dbReference type="InterPro" id="IPR018653">
    <property type="entry name" value="ScfR_C"/>
</dbReference>
<dbReference type="PANTHER" id="PTHR46797:SF23">
    <property type="entry name" value="HTH-TYPE TRANSCRIPTIONAL REGULATOR SUTR"/>
    <property type="match status" value="1"/>
</dbReference>
<dbReference type="InterPro" id="IPR001387">
    <property type="entry name" value="Cro/C1-type_HTH"/>
</dbReference>
<keyword evidence="4" id="KW-0804">Transcription</keyword>
<evidence type="ECO:0000313" key="6">
    <source>
        <dbReference type="EMBL" id="MCD5311240.1"/>
    </source>
</evidence>
<organism evidence="6 7">
    <name type="scientific">Kineosporia babensis</name>
    <dbReference type="NCBI Taxonomy" id="499548"/>
    <lineage>
        <taxon>Bacteria</taxon>
        <taxon>Bacillati</taxon>
        <taxon>Actinomycetota</taxon>
        <taxon>Actinomycetes</taxon>
        <taxon>Kineosporiales</taxon>
        <taxon>Kineosporiaceae</taxon>
        <taxon>Kineosporia</taxon>
    </lineage>
</organism>
<dbReference type="Proteomes" id="UP001138997">
    <property type="component" value="Unassembled WGS sequence"/>
</dbReference>
<dbReference type="SUPFAM" id="SSF47413">
    <property type="entry name" value="lambda repressor-like DNA-binding domains"/>
    <property type="match status" value="1"/>
</dbReference>
<comment type="similarity">
    <text evidence="1">Belongs to the short-chain fatty acyl-CoA assimilation regulator (ScfR) family.</text>
</comment>
<dbReference type="InterPro" id="IPR010359">
    <property type="entry name" value="IrrE_HExxH"/>
</dbReference>
<feature type="domain" description="HTH cro/C1-type" evidence="5">
    <location>
        <begin position="10"/>
        <end position="64"/>
    </location>
</feature>
<dbReference type="RefSeq" id="WP_231440418.1">
    <property type="nucleotide sequence ID" value="NZ_JAJOMB010000004.1"/>
</dbReference>
<dbReference type="InterPro" id="IPR050807">
    <property type="entry name" value="TransReg_Diox_bact_type"/>
</dbReference>
<dbReference type="Pfam" id="PF09856">
    <property type="entry name" value="ScfRs"/>
    <property type="match status" value="1"/>
</dbReference>
<dbReference type="Gene3D" id="1.10.260.40">
    <property type="entry name" value="lambda repressor-like DNA-binding domains"/>
    <property type="match status" value="1"/>
</dbReference>
<proteinExistence type="inferred from homology"/>
<dbReference type="GO" id="GO:0005829">
    <property type="term" value="C:cytosol"/>
    <property type="evidence" value="ECO:0007669"/>
    <property type="project" value="TreeGrafter"/>
</dbReference>
<evidence type="ECO:0000256" key="4">
    <source>
        <dbReference type="ARBA" id="ARBA00023163"/>
    </source>
</evidence>
<dbReference type="Pfam" id="PF06114">
    <property type="entry name" value="Peptidase_M78"/>
    <property type="match status" value="1"/>
</dbReference>
<comment type="caution">
    <text evidence="6">The sequence shown here is derived from an EMBL/GenBank/DDBJ whole genome shotgun (WGS) entry which is preliminary data.</text>
</comment>
<dbReference type="PROSITE" id="PS50943">
    <property type="entry name" value="HTH_CROC1"/>
    <property type="match status" value="1"/>
</dbReference>
<evidence type="ECO:0000256" key="2">
    <source>
        <dbReference type="ARBA" id="ARBA00023015"/>
    </source>
</evidence>
<dbReference type="GO" id="GO:0003700">
    <property type="term" value="F:DNA-binding transcription factor activity"/>
    <property type="evidence" value="ECO:0007669"/>
    <property type="project" value="TreeGrafter"/>
</dbReference>
<evidence type="ECO:0000256" key="3">
    <source>
        <dbReference type="ARBA" id="ARBA00023125"/>
    </source>
</evidence>
<keyword evidence="7" id="KW-1185">Reference proteome</keyword>
<gene>
    <name evidence="6" type="ORF">LR394_10045</name>
</gene>
<evidence type="ECO:0000256" key="1">
    <source>
        <dbReference type="ARBA" id="ARBA00007227"/>
    </source>
</evidence>
<evidence type="ECO:0000259" key="5">
    <source>
        <dbReference type="PROSITE" id="PS50943"/>
    </source>
</evidence>
<dbReference type="GO" id="GO:0003677">
    <property type="term" value="F:DNA binding"/>
    <property type="evidence" value="ECO:0007669"/>
    <property type="project" value="UniProtKB-KW"/>
</dbReference>
<sequence>MEKTFAGPRLRQLITDRQLSQVDVARLLEISPSYLNQLLHNQRPLTVPVLLKLTEVFGVDTSFFSGDDTTRLSAELRDVFADLGVSTADAAELARHFPDSARAVTLLHHRYRQASEQVAALSGDREPAAGTPMPHEEVRTFLYRHKNHFAGLDQAAESLAALLDLPDRRAHEVLSRRLGIYGVRIAVSPENADDLHRFDPKARVLHLSERLGPGRQAFRMAGHLAFIEQEDQIAELTAQIDQDETRTLARIALANYFAAALLLPYGDFLATAERFRYDVERLAEHYGAGFEMICHRLSTLQRPRARGVPFSFIRVDRAGNMSKHQSASGFHFTRTGGTCALWRVYEAFAAPGRVLRQIAVMPDGKHYFWIARTVTQRPHRYGAPGKTFAIGLGCELRHAGRLVYSSGLDLTDRAAAVPIGPGCRTCVRDDCAQRAVPQIGKALAIDENSSRLAPYPTEFGRPPG</sequence>
<evidence type="ECO:0000313" key="7">
    <source>
        <dbReference type="Proteomes" id="UP001138997"/>
    </source>
</evidence>
<dbReference type="CDD" id="cd00093">
    <property type="entry name" value="HTH_XRE"/>
    <property type="match status" value="1"/>
</dbReference>
<reference evidence="6" key="1">
    <citation type="submission" date="2021-11" db="EMBL/GenBank/DDBJ databases">
        <title>Streptomyces corallinus and Kineosporia corallina sp. nov., two new coral-derived marine actinobacteria.</title>
        <authorList>
            <person name="Buangrab K."/>
            <person name="Sutthacheep M."/>
            <person name="Yeemin T."/>
            <person name="Harunari E."/>
            <person name="Igarashi Y."/>
            <person name="Sripreechasak P."/>
            <person name="Kanchanasin P."/>
            <person name="Tanasupawat S."/>
            <person name="Phongsopitanun W."/>
        </authorList>
    </citation>
    <scope>NUCLEOTIDE SEQUENCE</scope>
    <source>
        <strain evidence="6">JCM 31032</strain>
    </source>
</reference>
<dbReference type="Pfam" id="PF01381">
    <property type="entry name" value="HTH_3"/>
    <property type="match status" value="1"/>
</dbReference>
<keyword evidence="3" id="KW-0238">DNA-binding</keyword>
<keyword evidence="2" id="KW-0805">Transcription regulation</keyword>